<dbReference type="EMBL" id="CP097509">
    <property type="protein sequence ID" value="URE21706.1"/>
    <property type="molecule type" value="Genomic_DNA"/>
</dbReference>
<protein>
    <submittedName>
        <fullName evidence="2">RINGv</fullName>
    </submittedName>
</protein>
<reference evidence="2" key="1">
    <citation type="submission" date="2022-05" db="EMBL/GenBank/DDBJ databases">
        <title>The Musa troglodytarum L. genome provides insights into the mechanism of non-climacteric behaviour and enrichment of carotenoids.</title>
        <authorList>
            <person name="Wang J."/>
        </authorList>
    </citation>
    <scope>NUCLEOTIDE SEQUENCE</scope>
    <source>
        <tissue evidence="2">Leaf</tissue>
    </source>
</reference>
<feature type="signal peptide" evidence="1">
    <location>
        <begin position="1"/>
        <end position="20"/>
    </location>
</feature>
<evidence type="ECO:0000313" key="3">
    <source>
        <dbReference type="Proteomes" id="UP001055439"/>
    </source>
</evidence>
<organism evidence="2 3">
    <name type="scientific">Musa troglodytarum</name>
    <name type="common">fe'i banana</name>
    <dbReference type="NCBI Taxonomy" id="320322"/>
    <lineage>
        <taxon>Eukaryota</taxon>
        <taxon>Viridiplantae</taxon>
        <taxon>Streptophyta</taxon>
        <taxon>Embryophyta</taxon>
        <taxon>Tracheophyta</taxon>
        <taxon>Spermatophyta</taxon>
        <taxon>Magnoliopsida</taxon>
        <taxon>Liliopsida</taxon>
        <taxon>Zingiberales</taxon>
        <taxon>Musaceae</taxon>
        <taxon>Musa</taxon>
    </lineage>
</organism>
<evidence type="ECO:0000313" key="2">
    <source>
        <dbReference type="EMBL" id="URE21706.1"/>
    </source>
</evidence>
<evidence type="ECO:0000256" key="1">
    <source>
        <dbReference type="SAM" id="SignalP"/>
    </source>
</evidence>
<feature type="chain" id="PRO_5040045720" evidence="1">
    <location>
        <begin position="21"/>
        <end position="90"/>
    </location>
</feature>
<dbReference type="AlphaFoldDB" id="A0A9E7GUR5"/>
<dbReference type="EMBL" id="CP097509">
    <property type="protein sequence ID" value="URE21705.1"/>
    <property type="molecule type" value="Genomic_DNA"/>
</dbReference>
<keyword evidence="1" id="KW-0732">Signal</keyword>
<dbReference type="OrthoDB" id="1912066at2759"/>
<dbReference type="Proteomes" id="UP001055439">
    <property type="component" value="Chromosome 7"/>
</dbReference>
<sequence length="90" mass="9961">MDVSSGLFLLLLCSAALLYSSTPPLPSPPLPFPNPTPLLYSFVVPAIRGSLRPPLLRLLIDSYIHRPLFDPKRLKPLHHLNVNGSHIDKS</sequence>
<name>A0A9E7GUR5_9LILI</name>
<accession>A0A9E7GUR5</accession>
<keyword evidence="3" id="KW-1185">Reference proteome</keyword>
<proteinExistence type="predicted"/>
<gene>
    <name evidence="2" type="ORF">MUK42_11916</name>
</gene>